<reference evidence="7 8" key="1">
    <citation type="submission" date="2024-10" db="EMBL/GenBank/DDBJ databases">
        <title>The Natural Products Discovery Center: Release of the First 8490 Sequenced Strains for Exploring Actinobacteria Biosynthetic Diversity.</title>
        <authorList>
            <person name="Kalkreuter E."/>
            <person name="Kautsar S.A."/>
            <person name="Yang D."/>
            <person name="Bader C.D."/>
            <person name="Teijaro C.N."/>
            <person name="Fluegel L."/>
            <person name="Davis C.M."/>
            <person name="Simpson J.R."/>
            <person name="Lauterbach L."/>
            <person name="Steele A.D."/>
            <person name="Gui C."/>
            <person name="Meng S."/>
            <person name="Li G."/>
            <person name="Viehrig K."/>
            <person name="Ye F."/>
            <person name="Su P."/>
            <person name="Kiefer A.F."/>
            <person name="Nichols A."/>
            <person name="Cepeda A.J."/>
            <person name="Yan W."/>
            <person name="Fan B."/>
            <person name="Jiang Y."/>
            <person name="Adhikari A."/>
            <person name="Zheng C.-J."/>
            <person name="Schuster L."/>
            <person name="Cowan T.M."/>
            <person name="Smanski M.J."/>
            <person name="Chevrette M.G."/>
            <person name="De Carvalho L.P.S."/>
            <person name="Shen B."/>
        </authorList>
    </citation>
    <scope>NUCLEOTIDE SEQUENCE [LARGE SCALE GENOMIC DNA]</scope>
    <source>
        <strain evidence="7 8">NPDC019275</strain>
    </source>
</reference>
<evidence type="ECO:0000256" key="3">
    <source>
        <dbReference type="ARBA" id="ARBA00022827"/>
    </source>
</evidence>
<keyword evidence="3" id="KW-0274">FAD</keyword>
<dbReference type="SUPFAM" id="SSF51905">
    <property type="entry name" value="FAD/NAD(P)-binding domain"/>
    <property type="match status" value="1"/>
</dbReference>
<keyword evidence="8" id="KW-1185">Reference proteome</keyword>
<evidence type="ECO:0000259" key="5">
    <source>
        <dbReference type="Pfam" id="PF07992"/>
    </source>
</evidence>
<keyword evidence="4" id="KW-0560">Oxidoreductase</keyword>
<comment type="cofactor">
    <cofactor evidence="1">
        <name>FAD</name>
        <dbReference type="ChEBI" id="CHEBI:57692"/>
    </cofactor>
</comment>
<dbReference type="PANTHER" id="PTHR43557:SF2">
    <property type="entry name" value="RIESKE DOMAIN-CONTAINING PROTEIN-RELATED"/>
    <property type="match status" value="1"/>
</dbReference>
<dbReference type="Pfam" id="PF07992">
    <property type="entry name" value="Pyr_redox_2"/>
    <property type="match status" value="1"/>
</dbReference>
<dbReference type="Proteomes" id="UP001611415">
    <property type="component" value="Unassembled WGS sequence"/>
</dbReference>
<dbReference type="InterPro" id="IPR016156">
    <property type="entry name" value="FAD/NAD-linked_Rdtase_dimer_sf"/>
</dbReference>
<evidence type="ECO:0000256" key="1">
    <source>
        <dbReference type="ARBA" id="ARBA00001974"/>
    </source>
</evidence>
<dbReference type="RefSeq" id="WP_357409837.1">
    <property type="nucleotide sequence ID" value="NZ_JBEYCD010000017.1"/>
</dbReference>
<dbReference type="Pfam" id="PF14759">
    <property type="entry name" value="Reductase_C"/>
    <property type="match status" value="1"/>
</dbReference>
<accession>A0ABW7X7P2</accession>
<protein>
    <submittedName>
        <fullName evidence="7">NAD(P)/FAD-dependent oxidoreductase</fullName>
    </submittedName>
</protein>
<comment type="caution">
    <text evidence="7">The sequence shown here is derived from an EMBL/GenBank/DDBJ whole genome shotgun (WGS) entry which is preliminary data.</text>
</comment>
<dbReference type="Gene3D" id="3.30.390.30">
    <property type="match status" value="1"/>
</dbReference>
<evidence type="ECO:0000313" key="7">
    <source>
        <dbReference type="EMBL" id="MFI2477012.1"/>
    </source>
</evidence>
<dbReference type="InterPro" id="IPR028202">
    <property type="entry name" value="Reductase_C"/>
</dbReference>
<dbReference type="SUPFAM" id="SSF55424">
    <property type="entry name" value="FAD/NAD-linked reductases, dimerisation (C-terminal) domain"/>
    <property type="match status" value="1"/>
</dbReference>
<dbReference type="InterPro" id="IPR050446">
    <property type="entry name" value="FAD-oxidoreductase/Apoptosis"/>
</dbReference>
<dbReference type="InterPro" id="IPR036188">
    <property type="entry name" value="FAD/NAD-bd_sf"/>
</dbReference>
<dbReference type="PRINTS" id="PR00368">
    <property type="entry name" value="FADPNR"/>
</dbReference>
<keyword evidence="2" id="KW-0285">Flavoprotein</keyword>
<evidence type="ECO:0000256" key="2">
    <source>
        <dbReference type="ARBA" id="ARBA00022630"/>
    </source>
</evidence>
<feature type="domain" description="FAD/NAD(P)-binding" evidence="5">
    <location>
        <begin position="11"/>
        <end position="311"/>
    </location>
</feature>
<organism evidence="7 8">
    <name type="scientific">Nocardia xishanensis</name>
    <dbReference type="NCBI Taxonomy" id="238964"/>
    <lineage>
        <taxon>Bacteria</taxon>
        <taxon>Bacillati</taxon>
        <taxon>Actinomycetota</taxon>
        <taxon>Actinomycetes</taxon>
        <taxon>Mycobacteriales</taxon>
        <taxon>Nocardiaceae</taxon>
        <taxon>Nocardia</taxon>
    </lineage>
</organism>
<evidence type="ECO:0000313" key="8">
    <source>
        <dbReference type="Proteomes" id="UP001611415"/>
    </source>
</evidence>
<proteinExistence type="predicted"/>
<dbReference type="PRINTS" id="PR00411">
    <property type="entry name" value="PNDRDTASEI"/>
</dbReference>
<evidence type="ECO:0000256" key="4">
    <source>
        <dbReference type="ARBA" id="ARBA00023002"/>
    </source>
</evidence>
<name>A0ABW7X7P2_9NOCA</name>
<sequence length="415" mass="44040">MTIEQPHSDDRVVIIGGGQAGAECAASLRMAGHRGPVTILTEEPAYPYARPPLSKAYLSGAATVEDLYIRPPATYDQQDLDIRLGSRVTAIDRVGRYVQVETGPDVPYDRLVLATGGRARRLPLPGAESAPNVHTLRGLADVDAMREQFTPGARLVVVGGGYVGLEVAAVGRKAGLQVTVLEAAPRVLARVTAAVVSGFYERVHTEHGVDVRTSCSVSGLDYGLDGRAIGVTLADGARLPADLVVVGIGLVPNTELAEAAGLPVDDGILVDEYCRTADQRILAIGDCTRHPCAQHGGFRRLESVPNATEQARVAAAVLTGAPRAYDAVPWFWSDQYDVKLQTVGLSAGHDEVVVRGSADAGRSFTVFYLKDGEVRAADVVNAPRDFMVAKKLVAARAHVSSDRLRDQATPLKPSL</sequence>
<dbReference type="Gene3D" id="3.50.50.60">
    <property type="entry name" value="FAD/NAD(P)-binding domain"/>
    <property type="match status" value="2"/>
</dbReference>
<feature type="domain" description="Reductase C-terminal" evidence="6">
    <location>
        <begin position="330"/>
        <end position="413"/>
    </location>
</feature>
<dbReference type="PANTHER" id="PTHR43557">
    <property type="entry name" value="APOPTOSIS-INDUCING FACTOR 1"/>
    <property type="match status" value="1"/>
</dbReference>
<gene>
    <name evidence="7" type="ORF">ACH49W_26820</name>
</gene>
<dbReference type="EMBL" id="JBIRYO010000020">
    <property type="protein sequence ID" value="MFI2477012.1"/>
    <property type="molecule type" value="Genomic_DNA"/>
</dbReference>
<evidence type="ECO:0000259" key="6">
    <source>
        <dbReference type="Pfam" id="PF14759"/>
    </source>
</evidence>
<dbReference type="InterPro" id="IPR023753">
    <property type="entry name" value="FAD/NAD-binding_dom"/>
</dbReference>